<dbReference type="AlphaFoldDB" id="A0A829HE29"/>
<evidence type="ECO:0000313" key="2">
    <source>
        <dbReference type="Proteomes" id="UP000014523"/>
    </source>
</evidence>
<sequence length="166" mass="18762">MALEQQHNPIIDKANSSTNLREKAARVSASQLELIPTDGSMNVSFYYIPHMSSAVEVLRVRKALLSFSDQLIEHGIDLEARHLALYHQDAIPEVTAALQRLNLGAELQQTLPHYEPLELSTAQHESTQNKSMPPSESVLSLMQQFFSAVFEKVRLWIKAVRNKQDQ</sequence>
<dbReference type="GeneID" id="99061198"/>
<evidence type="ECO:0000313" key="1">
    <source>
        <dbReference type="EMBL" id="EPF71148.1"/>
    </source>
</evidence>
<name>A0A829HE29_9GAMM</name>
<reference evidence="1 2" key="1">
    <citation type="submission" date="2013-06" db="EMBL/GenBank/DDBJ databases">
        <title>The Genome Sequence of Acinetobacter gyllenbergii CIP 110306.</title>
        <authorList>
            <consortium name="The Broad Institute Genome Sequencing Platform"/>
            <consortium name="The Broad Institute Genome Sequencing Center for Infectious Disease"/>
            <person name="Cerqueira G."/>
            <person name="Feldgarden M."/>
            <person name="Courvalin P."/>
            <person name="Perichon B."/>
            <person name="Grillot-Courvalin C."/>
            <person name="Clermont D."/>
            <person name="Rocha E."/>
            <person name="Yoon E.-J."/>
            <person name="Nemec A."/>
            <person name="Young S.K."/>
            <person name="Zeng Q."/>
            <person name="Gargeya S."/>
            <person name="Fitzgerald M."/>
            <person name="Abouelleil A."/>
            <person name="Alvarado L."/>
            <person name="Berlin A.M."/>
            <person name="Chapman S.B."/>
            <person name="Dewar J."/>
            <person name="Goldberg J."/>
            <person name="Griggs A."/>
            <person name="Gujja S."/>
            <person name="Hansen M."/>
            <person name="Howarth C."/>
            <person name="Imamovic A."/>
            <person name="Larimer J."/>
            <person name="McCowan C."/>
            <person name="Murphy C."/>
            <person name="Pearson M."/>
            <person name="Priest M."/>
            <person name="Roberts A."/>
            <person name="Saif S."/>
            <person name="Shea T."/>
            <person name="Sykes S."/>
            <person name="Wortman J."/>
            <person name="Nusbaum C."/>
            <person name="Birren B."/>
        </authorList>
    </citation>
    <scope>NUCLEOTIDE SEQUENCE [LARGE SCALE GENOMIC DNA]</scope>
    <source>
        <strain evidence="1 2">CIP 110306</strain>
    </source>
</reference>
<organism evidence="1 2">
    <name type="scientific">Acinetobacter gyllenbergii CIP 110306 = MTCC 11365</name>
    <dbReference type="NCBI Taxonomy" id="1217657"/>
    <lineage>
        <taxon>Bacteria</taxon>
        <taxon>Pseudomonadati</taxon>
        <taxon>Pseudomonadota</taxon>
        <taxon>Gammaproteobacteria</taxon>
        <taxon>Moraxellales</taxon>
        <taxon>Moraxellaceae</taxon>
        <taxon>Acinetobacter</taxon>
    </lineage>
</organism>
<dbReference type="EMBL" id="ATGG01000052">
    <property type="protein sequence ID" value="EPF71148.1"/>
    <property type="molecule type" value="Genomic_DNA"/>
</dbReference>
<accession>A0A829HE29</accession>
<comment type="caution">
    <text evidence="1">The sequence shown here is derived from an EMBL/GenBank/DDBJ whole genome shotgun (WGS) entry which is preliminary data.</text>
</comment>
<dbReference type="Proteomes" id="UP000014523">
    <property type="component" value="Unassembled WGS sequence"/>
</dbReference>
<keyword evidence="2" id="KW-1185">Reference proteome</keyword>
<proteinExistence type="predicted"/>
<protein>
    <recommendedName>
        <fullName evidence="3">Cobalt transporter</fullName>
    </recommendedName>
</protein>
<gene>
    <name evidence="1" type="ORF">F957_03876</name>
</gene>
<dbReference type="RefSeq" id="WP_016541559.1">
    <property type="nucleotide sequence ID" value="NZ_ASQH01000011.1"/>
</dbReference>
<evidence type="ECO:0008006" key="3">
    <source>
        <dbReference type="Google" id="ProtNLM"/>
    </source>
</evidence>